<sequence length="388" mass="42471">MEPDCVSINLDKRVKGHGGYRCELNNVTHERHEHEMEEKIHFFYHAAESACVDNPCDNNGSCQSGFTYKGYRCLCTTGFKGPHCEKDVNECPKELHNCSADAVCNNIKGSYNCTCKPGYSGDGRTCKDIDECTAETYNCSANAVCNNTKGSYNCSCAPGFHGDGNICRSASTCNEVYKLKRSSSSGLITLQFGSEPISVFCHMEDFGCGDGGWTPVMKIDGNKQTFRFNSKLWGNKANHNLPGGMTGFDSQETKLPTYWNTPFSKICLGMKVNEQINFIVIQERANSLYSLIADGQFRNTSLGRDTWKTLIGSEASLQLNCNKEGFNAVGGSKARIGIIANQENDCNSCDSRIGFGIGGHSNTCGNEARISPDNGEKDIKAMGYILVQ</sequence>
<evidence type="ECO:0000256" key="7">
    <source>
        <dbReference type="PROSITE-ProRule" id="PRU00076"/>
    </source>
</evidence>
<keyword evidence="10" id="KW-1185">Reference proteome</keyword>
<dbReference type="SUPFAM" id="SSF57184">
    <property type="entry name" value="Growth factor receptor domain"/>
    <property type="match status" value="1"/>
</dbReference>
<evidence type="ECO:0000259" key="8">
    <source>
        <dbReference type="PROSITE" id="PS50026"/>
    </source>
</evidence>
<dbReference type="FunFam" id="2.10.25.10:FF:000038">
    <property type="entry name" value="Fibrillin 2"/>
    <property type="match status" value="2"/>
</dbReference>
<dbReference type="FunFam" id="2.10.25.10:FF:000066">
    <property type="entry name" value="FAT atypical cadherin 4"/>
    <property type="match status" value="1"/>
</dbReference>
<proteinExistence type="predicted"/>
<dbReference type="SMART" id="SM00181">
    <property type="entry name" value="EGF"/>
    <property type="match status" value="3"/>
</dbReference>
<dbReference type="PROSITE" id="PS50026">
    <property type="entry name" value="EGF_3"/>
    <property type="match status" value="3"/>
</dbReference>
<dbReference type="InterPro" id="IPR000152">
    <property type="entry name" value="EGF-type_Asp/Asn_hydroxyl_site"/>
</dbReference>
<feature type="domain" description="EGF-like" evidence="8">
    <location>
        <begin position="128"/>
        <end position="168"/>
    </location>
</feature>
<dbReference type="Pfam" id="PF07645">
    <property type="entry name" value="EGF_CA"/>
    <property type="match status" value="1"/>
</dbReference>
<comment type="caution">
    <text evidence="9">The sequence shown here is derived from an EMBL/GenBank/DDBJ whole genome shotgun (WGS) entry which is preliminary data.</text>
</comment>
<dbReference type="OrthoDB" id="5972842at2759"/>
<feature type="disulfide bond" evidence="7">
    <location>
        <begin position="75"/>
        <end position="84"/>
    </location>
</feature>
<dbReference type="GO" id="GO:0005509">
    <property type="term" value="F:calcium ion binding"/>
    <property type="evidence" value="ECO:0007669"/>
    <property type="project" value="InterPro"/>
</dbReference>
<accession>A0A2B4RD20</accession>
<dbReference type="SMART" id="SM00179">
    <property type="entry name" value="EGF_CA"/>
    <property type="match status" value="3"/>
</dbReference>
<comment type="caution">
    <text evidence="7">Lacks conserved residue(s) required for the propagation of feature annotation.</text>
</comment>
<keyword evidence="2" id="KW-0732">Signal</keyword>
<dbReference type="PROSITE" id="PS01187">
    <property type="entry name" value="EGF_CA"/>
    <property type="match status" value="1"/>
</dbReference>
<evidence type="ECO:0000256" key="4">
    <source>
        <dbReference type="ARBA" id="ARBA00022837"/>
    </source>
</evidence>
<dbReference type="AlphaFoldDB" id="A0A2B4RD20"/>
<reference evidence="10" key="1">
    <citation type="journal article" date="2017" name="bioRxiv">
        <title>Comparative analysis of the genomes of Stylophora pistillata and Acropora digitifera provides evidence for extensive differences between species of corals.</title>
        <authorList>
            <person name="Voolstra C.R."/>
            <person name="Li Y."/>
            <person name="Liew Y.J."/>
            <person name="Baumgarten S."/>
            <person name="Zoccola D."/>
            <person name="Flot J.-F."/>
            <person name="Tambutte S."/>
            <person name="Allemand D."/>
            <person name="Aranda M."/>
        </authorList>
    </citation>
    <scope>NUCLEOTIDE SEQUENCE [LARGE SCALE GENOMIC DNA]</scope>
</reference>
<dbReference type="SUPFAM" id="SSF56496">
    <property type="entry name" value="Fibrinogen C-terminal domain-like"/>
    <property type="match status" value="1"/>
</dbReference>
<evidence type="ECO:0000313" key="10">
    <source>
        <dbReference type="Proteomes" id="UP000225706"/>
    </source>
</evidence>
<dbReference type="STRING" id="50429.A0A2B4RD20"/>
<organism evidence="9 10">
    <name type="scientific">Stylophora pistillata</name>
    <name type="common">Smooth cauliflower coral</name>
    <dbReference type="NCBI Taxonomy" id="50429"/>
    <lineage>
        <taxon>Eukaryota</taxon>
        <taxon>Metazoa</taxon>
        <taxon>Cnidaria</taxon>
        <taxon>Anthozoa</taxon>
        <taxon>Hexacorallia</taxon>
        <taxon>Scleractinia</taxon>
        <taxon>Astrocoeniina</taxon>
        <taxon>Pocilloporidae</taxon>
        <taxon>Stylophora</taxon>
    </lineage>
</organism>
<dbReference type="InterPro" id="IPR018097">
    <property type="entry name" value="EGF_Ca-bd_CS"/>
</dbReference>
<keyword evidence="3" id="KW-0677">Repeat</keyword>
<dbReference type="PROSITE" id="PS01186">
    <property type="entry name" value="EGF_2"/>
    <property type="match status" value="3"/>
</dbReference>
<dbReference type="PANTHER" id="PTHR24039">
    <property type="entry name" value="FIBRILLIN-RELATED"/>
    <property type="match status" value="1"/>
</dbReference>
<feature type="disulfide bond" evidence="7">
    <location>
        <begin position="56"/>
        <end position="73"/>
    </location>
</feature>
<keyword evidence="1 7" id="KW-0245">EGF-like domain</keyword>
<dbReference type="Pfam" id="PF00008">
    <property type="entry name" value="EGF"/>
    <property type="match status" value="1"/>
</dbReference>
<evidence type="ECO:0000256" key="3">
    <source>
        <dbReference type="ARBA" id="ARBA00022737"/>
    </source>
</evidence>
<feature type="domain" description="EGF-like" evidence="8">
    <location>
        <begin position="87"/>
        <end position="127"/>
    </location>
</feature>
<dbReference type="Pfam" id="PF12947">
    <property type="entry name" value="EGF_3"/>
    <property type="match status" value="1"/>
</dbReference>
<evidence type="ECO:0000256" key="6">
    <source>
        <dbReference type="ARBA" id="ARBA00023180"/>
    </source>
</evidence>
<dbReference type="PANTHER" id="PTHR24039:SF28">
    <property type="entry name" value="EGF-LIKE DOMAIN-CONTAINING PROTEIN"/>
    <property type="match status" value="1"/>
</dbReference>
<keyword evidence="5 7" id="KW-1015">Disulfide bond</keyword>
<dbReference type="InterPro" id="IPR001881">
    <property type="entry name" value="EGF-like_Ca-bd_dom"/>
</dbReference>
<dbReference type="CDD" id="cd00054">
    <property type="entry name" value="EGF_CA"/>
    <property type="match status" value="3"/>
</dbReference>
<dbReference type="InterPro" id="IPR024731">
    <property type="entry name" value="NELL2-like_EGF"/>
</dbReference>
<keyword evidence="6" id="KW-0325">Glycoprotein</keyword>
<dbReference type="InterPro" id="IPR036056">
    <property type="entry name" value="Fibrinogen-like_C"/>
</dbReference>
<dbReference type="InterPro" id="IPR009030">
    <property type="entry name" value="Growth_fac_rcpt_cys_sf"/>
</dbReference>
<dbReference type="InterPro" id="IPR000742">
    <property type="entry name" value="EGF"/>
</dbReference>
<evidence type="ECO:0000313" key="9">
    <source>
        <dbReference type="EMBL" id="PFX14237.1"/>
    </source>
</evidence>
<name>A0A2B4RD20_STYPI</name>
<feature type="domain" description="EGF-like" evidence="8">
    <location>
        <begin position="47"/>
        <end position="85"/>
    </location>
</feature>
<dbReference type="EMBL" id="LSMT01000816">
    <property type="protein sequence ID" value="PFX14237.1"/>
    <property type="molecule type" value="Genomic_DNA"/>
</dbReference>
<dbReference type="PROSITE" id="PS00022">
    <property type="entry name" value="EGF_1"/>
    <property type="match status" value="1"/>
</dbReference>
<dbReference type="InterPro" id="IPR049883">
    <property type="entry name" value="NOTCH1_EGF-like"/>
</dbReference>
<protein>
    <submittedName>
        <fullName evidence="9">Fibrillin-1</fullName>
    </submittedName>
</protein>
<evidence type="ECO:0000256" key="5">
    <source>
        <dbReference type="ARBA" id="ARBA00023157"/>
    </source>
</evidence>
<keyword evidence="4" id="KW-0106">Calcium</keyword>
<evidence type="ECO:0000256" key="2">
    <source>
        <dbReference type="ARBA" id="ARBA00022729"/>
    </source>
</evidence>
<dbReference type="PROSITE" id="PS00010">
    <property type="entry name" value="ASX_HYDROXYL"/>
    <property type="match status" value="2"/>
</dbReference>
<dbReference type="Proteomes" id="UP000225706">
    <property type="component" value="Unassembled WGS sequence"/>
</dbReference>
<gene>
    <name evidence="9" type="primary">FBN1</name>
    <name evidence="9" type="ORF">AWC38_SpisGene21630</name>
</gene>
<evidence type="ECO:0000256" key="1">
    <source>
        <dbReference type="ARBA" id="ARBA00022536"/>
    </source>
</evidence>
<dbReference type="Gene3D" id="2.10.25.10">
    <property type="entry name" value="Laminin"/>
    <property type="match status" value="3"/>
</dbReference>